<dbReference type="PaxDb" id="2850-Phatr46027"/>
<dbReference type="AlphaFoldDB" id="B7FZT5"/>
<dbReference type="RefSeq" id="XP_002180362.1">
    <property type="nucleotide sequence ID" value="XM_002180326.1"/>
</dbReference>
<feature type="region of interest" description="Disordered" evidence="1">
    <location>
        <begin position="375"/>
        <end position="453"/>
    </location>
</feature>
<sequence length="453" mass="48818">MPRRSGRLQLNEVLEESKRTADEFVVVPQADPGNNSVMDEGGASPSTVTGRKRSRQSKDDHSDGVGDDFGENDLEDSDKEEVGKEPAKPRDVTSILSKWGRKGMKSKSMHASTGTIDGSDTSPNGSSGVREGENSTLSIGRKDKAEVTKVAPDAIPKKKVPRKTNDAPSSGPSLLSNLTPGIRPPPVNPQTSKSNSSTKSSAMPSNKSTLHSQPVKTKEYTLPASVRTQHITSDSNKTGDLPRSTQESRQGLAPPNSATQAQPPTRLIASTSLPGLRVEERRLMAQLQDTCHRISDSGALPLPMSLAVDVSGSFLQNADNRFDFFDTNSNGEVVLQRPKPIFPEEFAAGMREHPLSWWGIVDPRLGENKYQKLGKVQHQAHDSEPRPSTFPRPGREMNAQQYHNQGWAGNGGGFVGGPNGRGGYRNSSRHGGGYGRPSGHNGNGPPPSFRGQR</sequence>
<accession>B7FZT5</accession>
<dbReference type="HOGENOM" id="CLU_604793_0_0_1"/>
<feature type="compositionally biased region" description="Polar residues" evidence="1">
    <location>
        <begin position="226"/>
        <end position="249"/>
    </location>
</feature>
<feature type="compositionally biased region" description="Basic residues" evidence="1">
    <location>
        <begin position="99"/>
        <end position="108"/>
    </location>
</feature>
<feature type="compositionally biased region" description="Acidic residues" evidence="1">
    <location>
        <begin position="65"/>
        <end position="79"/>
    </location>
</feature>
<proteinExistence type="predicted"/>
<feature type="compositionally biased region" description="Low complexity" evidence="1">
    <location>
        <begin position="191"/>
        <end position="208"/>
    </location>
</feature>
<dbReference type="OrthoDB" id="49307at2759"/>
<protein>
    <submittedName>
        <fullName evidence="2">Uncharacterized protein</fullName>
    </submittedName>
</protein>
<evidence type="ECO:0000313" key="2">
    <source>
        <dbReference type="EMBL" id="EEC47770.1"/>
    </source>
</evidence>
<reference evidence="3" key="2">
    <citation type="submission" date="2008-08" db="EMBL/GenBank/DDBJ databases">
        <authorList>
            <consortium name="Diatom Consortium"/>
            <person name="Grigoriev I."/>
            <person name="Grimwood J."/>
            <person name="Kuo A."/>
            <person name="Otillar R.P."/>
            <person name="Salamov A."/>
            <person name="Detter J.C."/>
            <person name="Lindquist E."/>
            <person name="Shapiro H."/>
            <person name="Lucas S."/>
            <person name="Glavina del Rio T."/>
            <person name="Pitluck S."/>
            <person name="Rokhsar D."/>
            <person name="Bowler C."/>
        </authorList>
    </citation>
    <scope>GENOME REANNOTATION</scope>
    <source>
        <strain evidence="3">CCAP 1055/1</strain>
    </source>
</reference>
<feature type="compositionally biased region" description="Basic and acidic residues" evidence="1">
    <location>
        <begin position="80"/>
        <end position="91"/>
    </location>
</feature>
<dbReference type="Proteomes" id="UP000000759">
    <property type="component" value="Chromosome 9"/>
</dbReference>
<name>B7FZT5_PHATC</name>
<dbReference type="EMBL" id="CM000612">
    <property type="protein sequence ID" value="EEC47770.1"/>
    <property type="molecule type" value="Genomic_DNA"/>
</dbReference>
<feature type="compositionally biased region" description="Polar residues" evidence="1">
    <location>
        <begin position="256"/>
        <end position="273"/>
    </location>
</feature>
<dbReference type="GeneID" id="7201519"/>
<evidence type="ECO:0000256" key="1">
    <source>
        <dbReference type="SAM" id="MobiDB-lite"/>
    </source>
</evidence>
<reference evidence="2 3" key="1">
    <citation type="journal article" date="2008" name="Nature">
        <title>The Phaeodactylum genome reveals the evolutionary history of diatom genomes.</title>
        <authorList>
            <person name="Bowler C."/>
            <person name="Allen A.E."/>
            <person name="Badger J.H."/>
            <person name="Grimwood J."/>
            <person name="Jabbari K."/>
            <person name="Kuo A."/>
            <person name="Maheswari U."/>
            <person name="Martens C."/>
            <person name="Maumus F."/>
            <person name="Otillar R.P."/>
            <person name="Rayko E."/>
            <person name="Salamov A."/>
            <person name="Vandepoele K."/>
            <person name="Beszteri B."/>
            <person name="Gruber A."/>
            <person name="Heijde M."/>
            <person name="Katinka M."/>
            <person name="Mock T."/>
            <person name="Valentin K."/>
            <person name="Verret F."/>
            <person name="Berges J.A."/>
            <person name="Brownlee C."/>
            <person name="Cadoret J.P."/>
            <person name="Chiovitti A."/>
            <person name="Choi C.J."/>
            <person name="Coesel S."/>
            <person name="De Martino A."/>
            <person name="Detter J.C."/>
            <person name="Durkin C."/>
            <person name="Falciatore A."/>
            <person name="Fournet J."/>
            <person name="Haruta M."/>
            <person name="Huysman M.J."/>
            <person name="Jenkins B.D."/>
            <person name="Jiroutova K."/>
            <person name="Jorgensen R.E."/>
            <person name="Joubert Y."/>
            <person name="Kaplan A."/>
            <person name="Kroger N."/>
            <person name="Kroth P.G."/>
            <person name="La Roche J."/>
            <person name="Lindquist E."/>
            <person name="Lommer M."/>
            <person name="Martin-Jezequel V."/>
            <person name="Lopez P.J."/>
            <person name="Lucas S."/>
            <person name="Mangogna M."/>
            <person name="McGinnis K."/>
            <person name="Medlin L.K."/>
            <person name="Montsant A."/>
            <person name="Oudot-Le Secq M.P."/>
            <person name="Napoli C."/>
            <person name="Obornik M."/>
            <person name="Parker M.S."/>
            <person name="Petit J.L."/>
            <person name="Porcel B.M."/>
            <person name="Poulsen N."/>
            <person name="Robison M."/>
            <person name="Rychlewski L."/>
            <person name="Rynearson T.A."/>
            <person name="Schmutz J."/>
            <person name="Shapiro H."/>
            <person name="Siaut M."/>
            <person name="Stanley M."/>
            <person name="Sussman M.R."/>
            <person name="Taylor A.R."/>
            <person name="Vardi A."/>
            <person name="von Dassow P."/>
            <person name="Vyverman W."/>
            <person name="Willis A."/>
            <person name="Wyrwicz L.S."/>
            <person name="Rokhsar D.S."/>
            <person name="Weissenbach J."/>
            <person name="Armbrust E.V."/>
            <person name="Green B.R."/>
            <person name="Van de Peer Y."/>
            <person name="Grigoriev I.V."/>
        </authorList>
    </citation>
    <scope>NUCLEOTIDE SEQUENCE [LARGE SCALE GENOMIC DNA]</scope>
    <source>
        <strain evidence="2 3">CCAP 1055/1</strain>
    </source>
</reference>
<feature type="compositionally biased region" description="Gly residues" evidence="1">
    <location>
        <begin position="408"/>
        <end position="423"/>
    </location>
</feature>
<feature type="region of interest" description="Disordered" evidence="1">
    <location>
        <begin position="23"/>
        <end position="274"/>
    </location>
</feature>
<feature type="compositionally biased region" description="Pro residues" evidence="1">
    <location>
        <begin position="444"/>
        <end position="453"/>
    </location>
</feature>
<dbReference type="InParanoid" id="B7FZT5"/>
<organism evidence="2 3">
    <name type="scientific">Phaeodactylum tricornutum (strain CCAP 1055/1)</name>
    <dbReference type="NCBI Taxonomy" id="556484"/>
    <lineage>
        <taxon>Eukaryota</taxon>
        <taxon>Sar</taxon>
        <taxon>Stramenopiles</taxon>
        <taxon>Ochrophyta</taxon>
        <taxon>Bacillariophyta</taxon>
        <taxon>Bacillariophyceae</taxon>
        <taxon>Bacillariophycidae</taxon>
        <taxon>Naviculales</taxon>
        <taxon>Phaeodactylaceae</taxon>
        <taxon>Phaeodactylum</taxon>
    </lineage>
</organism>
<dbReference type="KEGG" id="pti:PHATRDRAFT_46027"/>
<keyword evidence="3" id="KW-1185">Reference proteome</keyword>
<evidence type="ECO:0000313" key="3">
    <source>
        <dbReference type="Proteomes" id="UP000000759"/>
    </source>
</evidence>
<feature type="compositionally biased region" description="Polar residues" evidence="1">
    <location>
        <begin position="166"/>
        <end position="179"/>
    </location>
</feature>
<gene>
    <name evidence="2" type="ORF">PHATRDRAFT_46027</name>
</gene>
<feature type="compositionally biased region" description="Polar residues" evidence="1">
    <location>
        <begin position="109"/>
        <end position="127"/>
    </location>
</feature>